<organism evidence="3 4">
    <name type="scientific">Abeliophyllum distichum</name>
    <dbReference type="NCBI Taxonomy" id="126358"/>
    <lineage>
        <taxon>Eukaryota</taxon>
        <taxon>Viridiplantae</taxon>
        <taxon>Streptophyta</taxon>
        <taxon>Embryophyta</taxon>
        <taxon>Tracheophyta</taxon>
        <taxon>Spermatophyta</taxon>
        <taxon>Magnoliopsida</taxon>
        <taxon>eudicotyledons</taxon>
        <taxon>Gunneridae</taxon>
        <taxon>Pentapetalae</taxon>
        <taxon>asterids</taxon>
        <taxon>lamiids</taxon>
        <taxon>Lamiales</taxon>
        <taxon>Oleaceae</taxon>
        <taxon>Forsythieae</taxon>
        <taxon>Abeliophyllum</taxon>
    </lineage>
</organism>
<evidence type="ECO:0000256" key="1">
    <source>
        <dbReference type="ARBA" id="ARBA00022737"/>
    </source>
</evidence>
<dbReference type="GO" id="GO:0099402">
    <property type="term" value="P:plant organ development"/>
    <property type="evidence" value="ECO:0007669"/>
    <property type="project" value="UniProtKB-ARBA"/>
</dbReference>
<protein>
    <submittedName>
        <fullName evidence="3">Pentatricopeptide repeat-containing protein</fullName>
    </submittedName>
</protein>
<comment type="caution">
    <text evidence="3">The sequence shown here is derived from an EMBL/GenBank/DDBJ whole genome shotgun (WGS) entry which is preliminary data.</text>
</comment>
<gene>
    <name evidence="3" type="ORF">Adt_29343</name>
</gene>
<evidence type="ECO:0000313" key="4">
    <source>
        <dbReference type="Proteomes" id="UP001604336"/>
    </source>
</evidence>
<sequence length="360" mass="40217">MGLEPNEVSLISIVSACTEMTAFFEGNYIHGLTIKTGLIIEIKVVNSLINMYGKLGYLDIARRLFDAMPKPNLVSWNSIIMVLVQNGVYNEALEVFKLMKRIDIKLDQATMVSLLQGCGDIGVTKLAEVVHRYILSAGLDENITIAIAVLSIYAKLGRLDASCVLFREMKTPDRIAWTAMGMLTSHSGLAKELKRYFEIMYSVYGVEHRLDHYSCMVDLLGQLACLKDAYELIKRMPMGPNHGVWGALLNACRICNNVELGKEVAERLFSLDPSDRRNYVMLSSIYAAAGHWASKSFTKEDSNVIHFVGIQVPISRKPRQSGRRIVRIGVNLSKDSDSVDDLALAYLNAIHHHCSSKKRT</sequence>
<name>A0ABD1R840_9LAMI</name>
<dbReference type="EMBL" id="JBFOLK010000009">
    <property type="protein sequence ID" value="KAL2484587.1"/>
    <property type="molecule type" value="Genomic_DNA"/>
</dbReference>
<dbReference type="InterPro" id="IPR002885">
    <property type="entry name" value="PPR_rpt"/>
</dbReference>
<dbReference type="InterPro" id="IPR011990">
    <property type="entry name" value="TPR-like_helical_dom_sf"/>
</dbReference>
<proteinExistence type="predicted"/>
<accession>A0ABD1R840</accession>
<dbReference type="FunFam" id="1.25.40.10:FF:000475">
    <property type="entry name" value="Pentatricopeptide repeat-containing protein At5g40410, mitochondrial"/>
    <property type="match status" value="1"/>
</dbReference>
<dbReference type="Pfam" id="PF20431">
    <property type="entry name" value="E_motif"/>
    <property type="match status" value="1"/>
</dbReference>
<dbReference type="Gene3D" id="1.25.40.10">
    <property type="entry name" value="Tetratricopeptide repeat domain"/>
    <property type="match status" value="2"/>
</dbReference>
<dbReference type="Pfam" id="PF01535">
    <property type="entry name" value="PPR"/>
    <property type="match status" value="3"/>
</dbReference>
<dbReference type="PANTHER" id="PTHR24015:SF548">
    <property type="entry name" value="OS08G0340900 PROTEIN"/>
    <property type="match status" value="1"/>
</dbReference>
<feature type="repeat" description="PPR" evidence="2">
    <location>
        <begin position="72"/>
        <end position="106"/>
    </location>
</feature>
<keyword evidence="1" id="KW-0677">Repeat</keyword>
<keyword evidence="4" id="KW-1185">Reference proteome</keyword>
<dbReference type="PROSITE" id="PS51375">
    <property type="entry name" value="PPR"/>
    <property type="match status" value="1"/>
</dbReference>
<evidence type="ECO:0000313" key="3">
    <source>
        <dbReference type="EMBL" id="KAL2484587.1"/>
    </source>
</evidence>
<dbReference type="InterPro" id="IPR046848">
    <property type="entry name" value="E_motif"/>
</dbReference>
<dbReference type="Pfam" id="PF13041">
    <property type="entry name" value="PPR_2"/>
    <property type="match status" value="1"/>
</dbReference>
<dbReference type="InterPro" id="IPR046960">
    <property type="entry name" value="PPR_At4g14850-like_plant"/>
</dbReference>
<evidence type="ECO:0000256" key="2">
    <source>
        <dbReference type="PROSITE-ProRule" id="PRU00708"/>
    </source>
</evidence>
<dbReference type="AlphaFoldDB" id="A0ABD1R840"/>
<dbReference type="PANTHER" id="PTHR24015">
    <property type="entry name" value="OS07G0578800 PROTEIN-RELATED"/>
    <property type="match status" value="1"/>
</dbReference>
<dbReference type="Proteomes" id="UP001604336">
    <property type="component" value="Unassembled WGS sequence"/>
</dbReference>
<reference evidence="4" key="1">
    <citation type="submission" date="2024-07" db="EMBL/GenBank/DDBJ databases">
        <title>Two chromosome-level genome assemblies of Korean endemic species Abeliophyllum distichum and Forsythia ovata (Oleaceae).</title>
        <authorList>
            <person name="Jang H."/>
        </authorList>
    </citation>
    <scope>NUCLEOTIDE SEQUENCE [LARGE SCALE GENOMIC DNA]</scope>
</reference>
<dbReference type="FunFam" id="1.25.40.10:FF:000158">
    <property type="entry name" value="pentatricopeptide repeat-containing protein At2g33680"/>
    <property type="match status" value="1"/>
</dbReference>
<dbReference type="NCBIfam" id="TIGR00756">
    <property type="entry name" value="PPR"/>
    <property type="match status" value="1"/>
</dbReference>